<proteinExistence type="predicted"/>
<sequence length="148" mass="17580">MRFCSKHRLPENHECPFDLKKSSEFEESLNRWDILYQDALDFMSQELTVAKIYEYVTTKHMNDEEAIELLNYILESSEDIEIQKISVLAFKVLKLKDEKVFIALENFILSEEDPSLRKTAVDVIKHLFPKKSKDLIRWVNTHNNNFPE</sequence>
<dbReference type="Gene3D" id="4.10.1110.10">
    <property type="entry name" value="AN1-like Zinc finger"/>
    <property type="match status" value="1"/>
</dbReference>
<dbReference type="InterPro" id="IPR016024">
    <property type="entry name" value="ARM-type_fold"/>
</dbReference>
<evidence type="ECO:0000256" key="2">
    <source>
        <dbReference type="ARBA" id="ARBA00022771"/>
    </source>
</evidence>
<evidence type="ECO:0000256" key="3">
    <source>
        <dbReference type="ARBA" id="ARBA00022833"/>
    </source>
</evidence>
<dbReference type="SUPFAM" id="SSF48371">
    <property type="entry name" value="ARM repeat"/>
    <property type="match status" value="1"/>
</dbReference>
<feature type="domain" description="AN1-type" evidence="4">
    <location>
        <begin position="1"/>
        <end position="23"/>
    </location>
</feature>
<dbReference type="InterPro" id="IPR000058">
    <property type="entry name" value="Znf_AN1"/>
</dbReference>
<keyword evidence="1" id="KW-0479">Metal-binding</keyword>
<dbReference type="AlphaFoldDB" id="A0A0F9RZI8"/>
<comment type="caution">
    <text evidence="5">The sequence shown here is derived from an EMBL/GenBank/DDBJ whole genome shotgun (WGS) entry which is preliminary data.</text>
</comment>
<dbReference type="SUPFAM" id="SSF118310">
    <property type="entry name" value="AN1-like Zinc finger"/>
    <property type="match status" value="1"/>
</dbReference>
<protein>
    <recommendedName>
        <fullName evidence="4">AN1-type domain-containing protein</fullName>
    </recommendedName>
</protein>
<organism evidence="5">
    <name type="scientific">marine sediment metagenome</name>
    <dbReference type="NCBI Taxonomy" id="412755"/>
    <lineage>
        <taxon>unclassified sequences</taxon>
        <taxon>metagenomes</taxon>
        <taxon>ecological metagenomes</taxon>
    </lineage>
</organism>
<accession>A0A0F9RZI8</accession>
<name>A0A0F9RZI8_9ZZZZ</name>
<reference evidence="5" key="1">
    <citation type="journal article" date="2015" name="Nature">
        <title>Complex archaea that bridge the gap between prokaryotes and eukaryotes.</title>
        <authorList>
            <person name="Spang A."/>
            <person name="Saw J.H."/>
            <person name="Jorgensen S.L."/>
            <person name="Zaremba-Niedzwiedzka K."/>
            <person name="Martijn J."/>
            <person name="Lind A.E."/>
            <person name="van Eijk R."/>
            <person name="Schleper C."/>
            <person name="Guy L."/>
            <person name="Ettema T.J."/>
        </authorList>
    </citation>
    <scope>NUCLEOTIDE SEQUENCE</scope>
</reference>
<dbReference type="GO" id="GO:0008270">
    <property type="term" value="F:zinc ion binding"/>
    <property type="evidence" value="ECO:0007669"/>
    <property type="project" value="UniProtKB-KW"/>
</dbReference>
<evidence type="ECO:0000259" key="4">
    <source>
        <dbReference type="PROSITE" id="PS51039"/>
    </source>
</evidence>
<evidence type="ECO:0000313" key="5">
    <source>
        <dbReference type="EMBL" id="KKN30326.1"/>
    </source>
</evidence>
<gene>
    <name evidence="5" type="ORF">LCGC14_0835210</name>
</gene>
<dbReference type="EMBL" id="LAZR01002415">
    <property type="protein sequence ID" value="KKN30326.1"/>
    <property type="molecule type" value="Genomic_DNA"/>
</dbReference>
<dbReference type="PROSITE" id="PS51039">
    <property type="entry name" value="ZF_AN1"/>
    <property type="match status" value="1"/>
</dbReference>
<evidence type="ECO:0000256" key="1">
    <source>
        <dbReference type="ARBA" id="ARBA00022723"/>
    </source>
</evidence>
<dbReference type="InterPro" id="IPR035896">
    <property type="entry name" value="AN1-like_Znf"/>
</dbReference>
<keyword evidence="3" id="KW-0862">Zinc</keyword>
<keyword evidence="2" id="KW-0863">Zinc-finger</keyword>